<accession>A0ABU6S694</accession>
<proteinExistence type="predicted"/>
<evidence type="ECO:0000313" key="2">
    <source>
        <dbReference type="Proteomes" id="UP001341840"/>
    </source>
</evidence>
<protein>
    <submittedName>
        <fullName evidence="1">Uncharacterized protein</fullName>
    </submittedName>
</protein>
<evidence type="ECO:0000313" key="1">
    <source>
        <dbReference type="EMBL" id="MED6131807.1"/>
    </source>
</evidence>
<organism evidence="1 2">
    <name type="scientific">Stylosanthes scabra</name>
    <dbReference type="NCBI Taxonomy" id="79078"/>
    <lineage>
        <taxon>Eukaryota</taxon>
        <taxon>Viridiplantae</taxon>
        <taxon>Streptophyta</taxon>
        <taxon>Embryophyta</taxon>
        <taxon>Tracheophyta</taxon>
        <taxon>Spermatophyta</taxon>
        <taxon>Magnoliopsida</taxon>
        <taxon>eudicotyledons</taxon>
        <taxon>Gunneridae</taxon>
        <taxon>Pentapetalae</taxon>
        <taxon>rosids</taxon>
        <taxon>fabids</taxon>
        <taxon>Fabales</taxon>
        <taxon>Fabaceae</taxon>
        <taxon>Papilionoideae</taxon>
        <taxon>50 kb inversion clade</taxon>
        <taxon>dalbergioids sensu lato</taxon>
        <taxon>Dalbergieae</taxon>
        <taxon>Pterocarpus clade</taxon>
        <taxon>Stylosanthes</taxon>
    </lineage>
</organism>
<keyword evidence="2" id="KW-1185">Reference proteome</keyword>
<dbReference type="EMBL" id="JASCZI010060449">
    <property type="protein sequence ID" value="MED6131807.1"/>
    <property type="molecule type" value="Genomic_DNA"/>
</dbReference>
<sequence>MYSFQSLSFAADRSNSRLFSRLGPVVVDGIGVSDDTTTSGGVTLRPLRFELDELAAALPMDMMSYWLLVWLLMFKQ</sequence>
<dbReference type="Proteomes" id="UP001341840">
    <property type="component" value="Unassembled WGS sequence"/>
</dbReference>
<gene>
    <name evidence="1" type="ORF">PIB30_013289</name>
</gene>
<reference evidence="1 2" key="1">
    <citation type="journal article" date="2023" name="Plants (Basel)">
        <title>Bridging the Gap: Combining Genomics and Transcriptomics Approaches to Understand Stylosanthes scabra, an Orphan Legume from the Brazilian Caatinga.</title>
        <authorList>
            <person name="Ferreira-Neto J.R.C."/>
            <person name="da Silva M.D."/>
            <person name="Binneck E."/>
            <person name="de Melo N.F."/>
            <person name="da Silva R.H."/>
            <person name="de Melo A.L.T.M."/>
            <person name="Pandolfi V."/>
            <person name="Bustamante F.O."/>
            <person name="Brasileiro-Vidal A.C."/>
            <person name="Benko-Iseppon A.M."/>
        </authorList>
    </citation>
    <scope>NUCLEOTIDE SEQUENCE [LARGE SCALE GENOMIC DNA]</scope>
    <source>
        <tissue evidence="1">Leaves</tissue>
    </source>
</reference>
<comment type="caution">
    <text evidence="1">The sequence shown here is derived from an EMBL/GenBank/DDBJ whole genome shotgun (WGS) entry which is preliminary data.</text>
</comment>
<name>A0ABU6S694_9FABA</name>